<dbReference type="InterPro" id="IPR053006">
    <property type="entry name" value="Meiosis_regulatory"/>
</dbReference>
<dbReference type="EMBL" id="KN847317">
    <property type="protein sequence ID" value="KIW61744.1"/>
    <property type="molecule type" value="Genomic_DNA"/>
</dbReference>
<evidence type="ECO:0000313" key="3">
    <source>
        <dbReference type="Proteomes" id="UP000054342"/>
    </source>
</evidence>
<dbReference type="STRING" id="348802.A0A0D2FNZ8"/>
<name>A0A0D2FNZ8_9EURO</name>
<dbReference type="GeneID" id="25323739"/>
<evidence type="ECO:0000313" key="2">
    <source>
        <dbReference type="EMBL" id="KIW61744.1"/>
    </source>
</evidence>
<accession>A0A0D2FNZ8</accession>
<dbReference type="SMART" id="SM00974">
    <property type="entry name" value="T5orf172"/>
    <property type="match status" value="1"/>
</dbReference>
<dbReference type="OrthoDB" id="4158646at2759"/>
<reference evidence="2 3" key="1">
    <citation type="submission" date="2015-01" db="EMBL/GenBank/DDBJ databases">
        <title>The Genome Sequence of Exophiala xenobiotica CBS118157.</title>
        <authorList>
            <consortium name="The Broad Institute Genomics Platform"/>
            <person name="Cuomo C."/>
            <person name="de Hoog S."/>
            <person name="Gorbushina A."/>
            <person name="Stielow B."/>
            <person name="Teixiera M."/>
            <person name="Abouelleil A."/>
            <person name="Chapman S.B."/>
            <person name="Priest M."/>
            <person name="Young S.K."/>
            <person name="Wortman J."/>
            <person name="Nusbaum C."/>
            <person name="Birren B."/>
        </authorList>
    </citation>
    <scope>NUCLEOTIDE SEQUENCE [LARGE SCALE GENOMIC DNA]</scope>
    <source>
        <strain evidence="2 3">CBS 118157</strain>
    </source>
</reference>
<dbReference type="Proteomes" id="UP000054342">
    <property type="component" value="Unassembled WGS sequence"/>
</dbReference>
<proteinExistence type="predicted"/>
<dbReference type="PANTHER" id="PTHR28094">
    <property type="entry name" value="MEIOTICALLY UP-REGULATED GENE 113 PROTEIN"/>
    <property type="match status" value="1"/>
</dbReference>
<feature type="domain" description="Bacteriophage T5 Orf172 DNA-binding" evidence="1">
    <location>
        <begin position="151"/>
        <end position="238"/>
    </location>
</feature>
<dbReference type="Pfam" id="PF10544">
    <property type="entry name" value="T5orf172"/>
    <property type="match status" value="1"/>
</dbReference>
<dbReference type="AlphaFoldDB" id="A0A0D2FNZ8"/>
<protein>
    <recommendedName>
        <fullName evidence="1">Bacteriophage T5 Orf172 DNA-binding domain-containing protein</fullName>
    </recommendedName>
</protein>
<dbReference type="PANTHER" id="PTHR28094:SF1">
    <property type="entry name" value="MEIOTICALLY UP-REGULATED GENE 113 PROTEIN"/>
    <property type="match status" value="1"/>
</dbReference>
<dbReference type="InterPro" id="IPR018306">
    <property type="entry name" value="Phage_T5_Orf172_DNA-bd"/>
</dbReference>
<dbReference type="RefSeq" id="XP_013322328.1">
    <property type="nucleotide sequence ID" value="XM_013466874.1"/>
</dbReference>
<gene>
    <name evidence="2" type="ORF">PV05_01831</name>
</gene>
<sequence>MDCLEGYSQTRDKVKAQRNLLFGMKEVCECDRRLKRRPIREDWDSSDDDTTMEDALIPAGTPPYSVSSDAGLSLSSRYKTLPTSTKSVSMNGVFRLPPLILKLDPSQGQLNDTARAYINNNIRKVLRQRVKPVSPRQKRFNLGYVYIMATDCSPGFVKIGSSKENPYVRRKQLEECFQGIHVLANTKRPIPHAQKVEKLVHAELLSHSRWIDCSRCGKEHREWFEISAELAEQVVFRWSAWMASSPCDPDGNLNDIWSNRLQDRFIAKLVPAVDHIHSSDSWQTWTDTRRPDGASDFSSLVSIIRHERDNFSPWD</sequence>
<organism evidence="2 3">
    <name type="scientific">Exophiala xenobiotica</name>
    <dbReference type="NCBI Taxonomy" id="348802"/>
    <lineage>
        <taxon>Eukaryota</taxon>
        <taxon>Fungi</taxon>
        <taxon>Dikarya</taxon>
        <taxon>Ascomycota</taxon>
        <taxon>Pezizomycotina</taxon>
        <taxon>Eurotiomycetes</taxon>
        <taxon>Chaetothyriomycetidae</taxon>
        <taxon>Chaetothyriales</taxon>
        <taxon>Herpotrichiellaceae</taxon>
        <taxon>Exophiala</taxon>
    </lineage>
</organism>
<evidence type="ECO:0000259" key="1">
    <source>
        <dbReference type="SMART" id="SM00974"/>
    </source>
</evidence>
<dbReference type="HOGENOM" id="CLU_882879_0_0_1"/>
<keyword evidence="3" id="KW-1185">Reference proteome</keyword>